<keyword evidence="5 6" id="KW-0472">Membrane</keyword>
<dbReference type="SUPFAM" id="SSF81342">
    <property type="entry name" value="Transmembrane di-heme cytochromes"/>
    <property type="match status" value="1"/>
</dbReference>
<protein>
    <submittedName>
        <fullName evidence="8">Cytochrome B</fullName>
    </submittedName>
</protein>
<evidence type="ECO:0000256" key="2">
    <source>
        <dbReference type="ARBA" id="ARBA00022475"/>
    </source>
</evidence>
<feature type="transmembrane region" description="Helical" evidence="6">
    <location>
        <begin position="15"/>
        <end position="32"/>
    </location>
</feature>
<dbReference type="Gene3D" id="1.20.950.20">
    <property type="entry name" value="Transmembrane di-heme cytochromes, Chain C"/>
    <property type="match status" value="1"/>
</dbReference>
<dbReference type="AlphaFoldDB" id="A0A4S4ASA2"/>
<dbReference type="PANTHER" id="PTHR30485:SF2">
    <property type="entry name" value="BLL0597 PROTEIN"/>
    <property type="match status" value="1"/>
</dbReference>
<comment type="caution">
    <text evidence="8">The sequence shown here is derived from an EMBL/GenBank/DDBJ whole genome shotgun (WGS) entry which is preliminary data.</text>
</comment>
<dbReference type="InterPro" id="IPR016174">
    <property type="entry name" value="Di-haem_cyt_TM"/>
</dbReference>
<evidence type="ECO:0000256" key="6">
    <source>
        <dbReference type="SAM" id="Phobius"/>
    </source>
</evidence>
<dbReference type="Proteomes" id="UP000307956">
    <property type="component" value="Unassembled WGS sequence"/>
</dbReference>
<dbReference type="PANTHER" id="PTHR30485">
    <property type="entry name" value="NI/FE-HYDROGENASE 1 B-TYPE CYTOCHROME SUBUNIT"/>
    <property type="match status" value="1"/>
</dbReference>
<keyword evidence="2" id="KW-1003">Cell membrane</keyword>
<dbReference type="EMBL" id="SSOD01000005">
    <property type="protein sequence ID" value="THF62068.1"/>
    <property type="molecule type" value="Genomic_DNA"/>
</dbReference>
<keyword evidence="9" id="KW-1185">Reference proteome</keyword>
<comment type="subcellular location">
    <subcellularLocation>
        <location evidence="1">Cell membrane</location>
        <topology evidence="1">Multi-pass membrane protein</topology>
    </subcellularLocation>
</comment>
<dbReference type="GO" id="GO:0020037">
    <property type="term" value="F:heme binding"/>
    <property type="evidence" value="ECO:0007669"/>
    <property type="project" value="TreeGrafter"/>
</dbReference>
<evidence type="ECO:0000256" key="1">
    <source>
        <dbReference type="ARBA" id="ARBA00004651"/>
    </source>
</evidence>
<dbReference type="GO" id="GO:0022904">
    <property type="term" value="P:respiratory electron transport chain"/>
    <property type="evidence" value="ECO:0007669"/>
    <property type="project" value="InterPro"/>
</dbReference>
<feature type="transmembrane region" description="Helical" evidence="6">
    <location>
        <begin position="94"/>
        <end position="115"/>
    </location>
</feature>
<gene>
    <name evidence="8" type="ORF">E6O51_07870</name>
</gene>
<accession>A0A4S4ASA2</accession>
<keyword evidence="4 6" id="KW-1133">Transmembrane helix</keyword>
<feature type="transmembrane region" description="Helical" evidence="6">
    <location>
        <begin position="44"/>
        <end position="61"/>
    </location>
</feature>
<evidence type="ECO:0000259" key="7">
    <source>
        <dbReference type="Pfam" id="PF01292"/>
    </source>
</evidence>
<dbReference type="OrthoDB" id="196472at2"/>
<reference evidence="8 9" key="1">
    <citation type="submission" date="2019-04" db="EMBL/GenBank/DDBJ databases">
        <title>Azoarcus rhizosphaerae sp. nov. isolated from rhizosphere of Ficus religiosa.</title>
        <authorList>
            <person name="Lin S.-Y."/>
            <person name="Hameed A."/>
            <person name="Hsu Y.-H."/>
            <person name="Young C.-C."/>
        </authorList>
    </citation>
    <scope>NUCLEOTIDE SEQUENCE [LARGE SCALE GENOMIC DNA]</scope>
    <source>
        <strain evidence="8 9">CC-YHH848</strain>
    </source>
</reference>
<name>A0A4S4ASA2_9RHOO</name>
<sequence>MNRKRIRVWDLPTRLFHWSLVVVAVAAVLTGVNGGNMMVHHQRLGVILVGLIAFRLTWGVIGSQTARFTRFVRGPGAIAAYLRGQWRGIGHNPVGALSVLALLGLFGFQAVSGLFTNDDIAFEGPLRALVDKATSDWITGVHGSMLWWLAGLVAVHVGAVVFYLHAKKDNLVKPMITGWKEVDDPEADSTRGGTVVAFVIALAVGLAAAWIAAGGLLPPPPPPPEPAAVPAW</sequence>
<dbReference type="RefSeq" id="WP_136384431.1">
    <property type="nucleotide sequence ID" value="NZ_SSOD01000005.1"/>
</dbReference>
<evidence type="ECO:0000256" key="3">
    <source>
        <dbReference type="ARBA" id="ARBA00022692"/>
    </source>
</evidence>
<feature type="transmembrane region" description="Helical" evidence="6">
    <location>
        <begin position="145"/>
        <end position="166"/>
    </location>
</feature>
<dbReference type="GO" id="GO:0005886">
    <property type="term" value="C:plasma membrane"/>
    <property type="evidence" value="ECO:0007669"/>
    <property type="project" value="UniProtKB-SubCell"/>
</dbReference>
<feature type="transmembrane region" description="Helical" evidence="6">
    <location>
        <begin position="195"/>
        <end position="217"/>
    </location>
</feature>
<evidence type="ECO:0000256" key="5">
    <source>
        <dbReference type="ARBA" id="ARBA00023136"/>
    </source>
</evidence>
<evidence type="ECO:0000313" key="8">
    <source>
        <dbReference type="EMBL" id="THF62068.1"/>
    </source>
</evidence>
<proteinExistence type="predicted"/>
<evidence type="ECO:0000256" key="4">
    <source>
        <dbReference type="ARBA" id="ARBA00022989"/>
    </source>
</evidence>
<dbReference type="InterPro" id="IPR011577">
    <property type="entry name" value="Cyt_b561_bac/Ni-Hgenase"/>
</dbReference>
<dbReference type="Pfam" id="PF01292">
    <property type="entry name" value="Ni_hydr_CYTB"/>
    <property type="match status" value="1"/>
</dbReference>
<dbReference type="InterPro" id="IPR051542">
    <property type="entry name" value="Hydrogenase_cytochrome"/>
</dbReference>
<feature type="domain" description="Cytochrome b561 bacterial/Ni-hydrogenase" evidence="7">
    <location>
        <begin position="8"/>
        <end position="178"/>
    </location>
</feature>
<keyword evidence="3 6" id="KW-0812">Transmembrane</keyword>
<evidence type="ECO:0000313" key="9">
    <source>
        <dbReference type="Proteomes" id="UP000307956"/>
    </source>
</evidence>
<organism evidence="8 9">
    <name type="scientific">Pseudothauera rhizosphaerae</name>
    <dbReference type="NCBI Taxonomy" id="2565932"/>
    <lineage>
        <taxon>Bacteria</taxon>
        <taxon>Pseudomonadati</taxon>
        <taxon>Pseudomonadota</taxon>
        <taxon>Betaproteobacteria</taxon>
        <taxon>Rhodocyclales</taxon>
        <taxon>Zoogloeaceae</taxon>
        <taxon>Pseudothauera</taxon>
    </lineage>
</organism>
<dbReference type="GO" id="GO:0009055">
    <property type="term" value="F:electron transfer activity"/>
    <property type="evidence" value="ECO:0007669"/>
    <property type="project" value="InterPro"/>
</dbReference>